<sequence length="232" mass="24352">MATTIPDSSAASSAGAQQKTDTDSKSLIAPDFNMFLKLLTTQMQNQDPLNPMDTSEYTQQLVQFSQVEQSMQQTSTLKDMLARMSTQDMAQSASYIGQEGRFDSATSGLADGKPATWSYAFDTKPAAVTATVKDSSGAVVKKVDLTPDTQGRFSWDGIKTNGDRAADGGYTLSIAATDANNNAVKTTINSVGTVKEVVTDGANVMLSVNGLRFPLASLVAVSAPAAAQQAGD</sequence>
<evidence type="ECO:0000256" key="3">
    <source>
        <dbReference type="ARBA" id="ARBA00022795"/>
    </source>
</evidence>
<feature type="domain" description="FlgD/Vpr Ig-like" evidence="7">
    <location>
        <begin position="110"/>
        <end position="179"/>
    </location>
</feature>
<evidence type="ECO:0000313" key="9">
    <source>
        <dbReference type="Proteomes" id="UP000776276"/>
    </source>
</evidence>
<evidence type="ECO:0000256" key="6">
    <source>
        <dbReference type="SAM" id="MobiDB-lite"/>
    </source>
</evidence>
<keyword evidence="8" id="KW-0969">Cilium</keyword>
<keyword evidence="9" id="KW-1185">Reference proteome</keyword>
<evidence type="ECO:0000256" key="1">
    <source>
        <dbReference type="ARBA" id="ARBA00010577"/>
    </source>
</evidence>
<evidence type="ECO:0000256" key="5">
    <source>
        <dbReference type="RuleBase" id="RU362076"/>
    </source>
</evidence>
<dbReference type="Pfam" id="PF13860">
    <property type="entry name" value="FlgD_ig"/>
    <property type="match status" value="1"/>
</dbReference>
<comment type="caution">
    <text evidence="8">The sequence shown here is derived from an EMBL/GenBank/DDBJ whole genome shotgun (WGS) entry which is preliminary data.</text>
</comment>
<evidence type="ECO:0000313" key="8">
    <source>
        <dbReference type="EMBL" id="MBU3078672.1"/>
    </source>
</evidence>
<proteinExistence type="inferred from homology"/>
<dbReference type="Pfam" id="PF03963">
    <property type="entry name" value="FlgD"/>
    <property type="match status" value="1"/>
</dbReference>
<comment type="function">
    <text evidence="4 5">Required for flagellar hook formation. May act as a scaffolding protein.</text>
</comment>
<organism evidence="8 9">
    <name type="scientific">Sphingomonas quercus</name>
    <dbReference type="NCBI Taxonomy" id="2842451"/>
    <lineage>
        <taxon>Bacteria</taxon>
        <taxon>Pseudomonadati</taxon>
        <taxon>Pseudomonadota</taxon>
        <taxon>Alphaproteobacteria</taxon>
        <taxon>Sphingomonadales</taxon>
        <taxon>Sphingomonadaceae</taxon>
        <taxon>Sphingomonas</taxon>
    </lineage>
</organism>
<keyword evidence="3 5" id="KW-1005">Bacterial flagellum biogenesis</keyword>
<evidence type="ECO:0000259" key="7">
    <source>
        <dbReference type="Pfam" id="PF13860"/>
    </source>
</evidence>
<name>A0ABS6BLG0_9SPHN</name>
<evidence type="ECO:0000256" key="4">
    <source>
        <dbReference type="ARBA" id="ARBA00024746"/>
    </source>
</evidence>
<dbReference type="EMBL" id="JAHKRT010000006">
    <property type="protein sequence ID" value="MBU3078672.1"/>
    <property type="molecule type" value="Genomic_DNA"/>
</dbReference>
<comment type="similarity">
    <text evidence="1 5">Belongs to the FlgD family.</text>
</comment>
<dbReference type="Proteomes" id="UP000776276">
    <property type="component" value="Unassembled WGS sequence"/>
</dbReference>
<gene>
    <name evidence="8" type="ORF">KOF26_12420</name>
</gene>
<feature type="region of interest" description="Disordered" evidence="6">
    <location>
        <begin position="1"/>
        <end position="24"/>
    </location>
</feature>
<keyword evidence="8" id="KW-0282">Flagellum</keyword>
<dbReference type="RefSeq" id="WP_216325272.1">
    <property type="nucleotide sequence ID" value="NZ_JAHKRT010000006.1"/>
</dbReference>
<reference evidence="8 9" key="1">
    <citation type="submission" date="2021-06" db="EMBL/GenBank/DDBJ databases">
        <title>Sphingomonas sp. XMGL2, whole genome shotgun sequencing project.</title>
        <authorList>
            <person name="Zhao G."/>
            <person name="Shen L."/>
        </authorList>
    </citation>
    <scope>NUCLEOTIDE SEQUENCE [LARGE SCALE GENOMIC DNA]</scope>
    <source>
        <strain evidence="8 9">XMGL2</strain>
    </source>
</reference>
<dbReference type="InterPro" id="IPR005648">
    <property type="entry name" value="FlgD"/>
</dbReference>
<protein>
    <recommendedName>
        <fullName evidence="2 5">Basal-body rod modification protein FlgD</fullName>
    </recommendedName>
</protein>
<accession>A0ABS6BLG0</accession>
<keyword evidence="8" id="KW-0966">Cell projection</keyword>
<dbReference type="InterPro" id="IPR025965">
    <property type="entry name" value="FlgD/Vpr_Ig-like"/>
</dbReference>
<evidence type="ECO:0000256" key="2">
    <source>
        <dbReference type="ARBA" id="ARBA00016013"/>
    </source>
</evidence>